<evidence type="ECO:0000256" key="4">
    <source>
        <dbReference type="ARBA" id="ARBA00023136"/>
    </source>
</evidence>
<feature type="region of interest" description="Disordered" evidence="7">
    <location>
        <begin position="957"/>
        <end position="1018"/>
    </location>
</feature>
<dbReference type="Pfam" id="PF00084">
    <property type="entry name" value="Sushi"/>
    <property type="match status" value="2"/>
</dbReference>
<dbReference type="Gene3D" id="2.10.70.10">
    <property type="entry name" value="Complement Module, domain 1"/>
    <property type="match status" value="1"/>
</dbReference>
<feature type="disulfide bond" evidence="6">
    <location>
        <begin position="666"/>
        <end position="693"/>
    </location>
</feature>
<feature type="compositionally biased region" description="Polar residues" evidence="7">
    <location>
        <begin position="843"/>
        <end position="855"/>
    </location>
</feature>
<dbReference type="InterPro" id="IPR003886">
    <property type="entry name" value="NIDO_dom"/>
</dbReference>
<keyword evidence="2 8" id="KW-0812">Transmembrane</keyword>
<evidence type="ECO:0000256" key="7">
    <source>
        <dbReference type="SAM" id="MobiDB-lite"/>
    </source>
</evidence>
<feature type="compositionally biased region" description="Low complexity" evidence="7">
    <location>
        <begin position="823"/>
        <end position="842"/>
    </location>
</feature>
<reference evidence="13" key="1">
    <citation type="submission" date="2021-03" db="EMBL/GenBank/DDBJ databases">
        <authorList>
            <person name="Bekaert M."/>
        </authorList>
    </citation>
    <scope>NUCLEOTIDE SEQUENCE</scope>
</reference>
<evidence type="ECO:0000313" key="14">
    <source>
        <dbReference type="Proteomes" id="UP000683360"/>
    </source>
</evidence>
<dbReference type="Pfam" id="PF00094">
    <property type="entry name" value="VWD"/>
    <property type="match status" value="1"/>
</dbReference>
<evidence type="ECO:0000256" key="8">
    <source>
        <dbReference type="SAM" id="Phobius"/>
    </source>
</evidence>
<dbReference type="InterPro" id="IPR001846">
    <property type="entry name" value="VWF_type-D"/>
</dbReference>
<sequence length="1108" mass="122338">MSTYTPSSFPLPSKRRLIAPYWADTDTRKGGDVWYRESTNLTLLGEATGEIHQIFPEHFNFHAAWMFIATWDNVSFFDLIRLASRRHSFTIFLYDKIEWTTGTASSGDSTSGLGGTPAQVGFDAGDGLNYYAIEASRTSNIINVTQMSNIDFPGKFIFRVDSTLIKKGGCNVEGTLTITPREATMVGGTKLIISGPCFNLSKAINLWMSDGNSVPCQKLNEFSVSCISPQVYRTGKENVVLRLTQANNNQTLQFSGVLKIVNHALVKHVLTRGQLSWKHGSPVSVMWMQSELKFPLDKTIRLDLYYLQKNHNQIQLKHHSLISLLSAENMTSGLYNFQLNFTEEAGIVKLSATDINRSRGYDHQCCYDEVGVLMDPSGYYGSGYVNRYHYHGDGAENIPFFSNFVYDTIPYKHCCIYTAEDSEEVDSNSGSCYSFYTRRPPNSCLNYVPPRPARVSGDPHFVTFDGHSYTFNPAGEFAALSNGNLSLQLRMEQIGSSQASSVTSFVARPYPGADTIEVLTNQIRGIDVLVNGILSDLDSCISKVNYVEGTTIEKTSDDPPTVVTTFYTEGLSIRSSSQHNVLNLVILTSPDKQTGNLTGLFGDNDGVKDNDLVSKQNEVIDGNASASDIHRKFGLSFVSCGFPSNTSNAVWKVDGLTERSIAWLNCTKGYYYPSDVQRTCSSHGNWSSVNISCIPYCGGPPSVPNATWLPDLEENGKQGTLRCKNGFYGKEIDTSCTDNDTWTEYDIHCYEECKNPDHVQNGKWNVSGFQNGSTAILTCNDKYLPRSAVEIKCNYNGQWDHTNATCTIEPKITIPNLLQNPQSSTAPPSETTATTPIKTTRTFNKVLNSTEITTESTKKHQTSQTSQKEPPKSSLSAAITNSAPSRINESTTKHQTFQTSQKEPLKSSLPATSTNSAPSRINKSTTKHQASQTSQKEPPKSPFSAAITNIAPSRIEVTSAQQSSKANIPKTNPVTDKSTLSNNHIKSTRVKIANTEPTSVTKTQGKSASATKAESNKADKTTNFTIAASATVLAVGLIIFITVVVVSIVRLSKTKNGGTKGFNRRKTHEEDRSSVSSDPSSWYNFHIKRPLFKTKWTNPRQNDMHLRW</sequence>
<keyword evidence="3 8" id="KW-1133">Transmembrane helix</keyword>
<keyword evidence="14" id="KW-1185">Reference proteome</keyword>
<dbReference type="Pfam" id="PF06119">
    <property type="entry name" value="NIDO"/>
    <property type="match status" value="1"/>
</dbReference>
<feature type="compositionally biased region" description="Polar residues" evidence="7">
    <location>
        <begin position="862"/>
        <end position="902"/>
    </location>
</feature>
<feature type="domain" description="Sushi" evidence="10">
    <location>
        <begin position="751"/>
        <end position="808"/>
    </location>
</feature>
<evidence type="ECO:0000256" key="1">
    <source>
        <dbReference type="ARBA" id="ARBA00004370"/>
    </source>
</evidence>
<comment type="caution">
    <text evidence="6">Lacks conserved residue(s) required for the propagation of feature annotation.</text>
</comment>
<dbReference type="SUPFAM" id="SSF57535">
    <property type="entry name" value="Complement control module/SCR domain"/>
    <property type="match status" value="3"/>
</dbReference>
<dbReference type="Pfam" id="PF03782">
    <property type="entry name" value="AMOP"/>
    <property type="match status" value="1"/>
</dbReference>
<dbReference type="GO" id="GO:0016020">
    <property type="term" value="C:membrane"/>
    <property type="evidence" value="ECO:0007669"/>
    <property type="project" value="UniProtKB-SubCell"/>
</dbReference>
<dbReference type="PANTHER" id="PTHR13802">
    <property type="entry name" value="MUCIN 4-RELATED"/>
    <property type="match status" value="1"/>
</dbReference>
<dbReference type="PROSITE" id="PS50856">
    <property type="entry name" value="AMOP"/>
    <property type="match status" value="1"/>
</dbReference>
<comment type="subcellular location">
    <subcellularLocation>
        <location evidence="1">Membrane</location>
    </subcellularLocation>
</comment>
<dbReference type="CDD" id="cd00033">
    <property type="entry name" value="CCP"/>
    <property type="match status" value="2"/>
</dbReference>
<dbReference type="PROSITE" id="PS51220">
    <property type="entry name" value="NIDO"/>
    <property type="match status" value="1"/>
</dbReference>
<dbReference type="PROSITE" id="PS51233">
    <property type="entry name" value="VWFD"/>
    <property type="match status" value="1"/>
</dbReference>
<feature type="domain" description="VWFD" evidence="12">
    <location>
        <begin position="451"/>
        <end position="645"/>
    </location>
</feature>
<evidence type="ECO:0000259" key="12">
    <source>
        <dbReference type="PROSITE" id="PS51233"/>
    </source>
</evidence>
<keyword evidence="6" id="KW-0768">Sushi</keyword>
<proteinExistence type="predicted"/>
<feature type="compositionally biased region" description="Polar residues" evidence="7">
    <location>
        <begin position="909"/>
        <end position="936"/>
    </location>
</feature>
<feature type="compositionally biased region" description="Polar residues" evidence="7">
    <location>
        <begin position="957"/>
        <end position="985"/>
    </location>
</feature>
<dbReference type="InterPro" id="IPR000436">
    <property type="entry name" value="Sushi_SCR_CCP_dom"/>
</dbReference>
<dbReference type="PROSITE" id="PS50923">
    <property type="entry name" value="SUSHI"/>
    <property type="match status" value="2"/>
</dbReference>
<feature type="domain" description="AMOP" evidence="9">
    <location>
        <begin position="276"/>
        <end position="439"/>
    </location>
</feature>
<comment type="caution">
    <text evidence="13">The sequence shown here is derived from an EMBL/GenBank/DDBJ whole genome shotgun (WGS) entry which is preliminary data.</text>
</comment>
<dbReference type="GO" id="GO:0007160">
    <property type="term" value="P:cell-matrix adhesion"/>
    <property type="evidence" value="ECO:0007669"/>
    <property type="project" value="InterPro"/>
</dbReference>
<evidence type="ECO:0000259" key="10">
    <source>
        <dbReference type="PROSITE" id="PS50923"/>
    </source>
</evidence>
<evidence type="ECO:0000259" key="11">
    <source>
        <dbReference type="PROSITE" id="PS51220"/>
    </source>
</evidence>
<evidence type="ECO:0000256" key="6">
    <source>
        <dbReference type="PROSITE-ProRule" id="PRU00302"/>
    </source>
</evidence>
<dbReference type="PANTHER" id="PTHR13802:SF59">
    <property type="entry name" value="SUSHI DOMAIN-CONTAINING PROTEIN 2"/>
    <property type="match status" value="1"/>
</dbReference>
<evidence type="ECO:0000259" key="9">
    <source>
        <dbReference type="PROSITE" id="PS50856"/>
    </source>
</evidence>
<organism evidence="13 14">
    <name type="scientific">Mytilus edulis</name>
    <name type="common">Blue mussel</name>
    <dbReference type="NCBI Taxonomy" id="6550"/>
    <lineage>
        <taxon>Eukaryota</taxon>
        <taxon>Metazoa</taxon>
        <taxon>Spiralia</taxon>
        <taxon>Lophotrochozoa</taxon>
        <taxon>Mollusca</taxon>
        <taxon>Bivalvia</taxon>
        <taxon>Autobranchia</taxon>
        <taxon>Pteriomorphia</taxon>
        <taxon>Mytilida</taxon>
        <taxon>Mytiloidea</taxon>
        <taxon>Mytilidae</taxon>
        <taxon>Mytilinae</taxon>
        <taxon>Mytilus</taxon>
    </lineage>
</organism>
<dbReference type="EMBL" id="CAJPWZ010001218">
    <property type="protein sequence ID" value="CAG2210018.1"/>
    <property type="molecule type" value="Genomic_DNA"/>
</dbReference>
<feature type="domain" description="NIDO" evidence="11">
    <location>
        <begin position="20"/>
        <end position="163"/>
    </location>
</feature>
<evidence type="ECO:0000256" key="3">
    <source>
        <dbReference type="ARBA" id="ARBA00022989"/>
    </source>
</evidence>
<dbReference type="AlphaFoldDB" id="A0A8S3RV53"/>
<dbReference type="SMART" id="SM00032">
    <property type="entry name" value="CCP"/>
    <property type="match status" value="3"/>
</dbReference>
<dbReference type="InterPro" id="IPR005533">
    <property type="entry name" value="AMOP_dom"/>
</dbReference>
<dbReference type="Proteomes" id="UP000683360">
    <property type="component" value="Unassembled WGS sequence"/>
</dbReference>
<evidence type="ECO:0000313" key="13">
    <source>
        <dbReference type="EMBL" id="CAG2210018.1"/>
    </source>
</evidence>
<feature type="compositionally biased region" description="Polar residues" evidence="7">
    <location>
        <begin position="995"/>
        <end position="1013"/>
    </location>
</feature>
<gene>
    <name evidence="13" type="ORF">MEDL_24063</name>
</gene>
<dbReference type="OrthoDB" id="6236007at2759"/>
<keyword evidence="5 6" id="KW-1015">Disulfide bond</keyword>
<dbReference type="SMART" id="SM00539">
    <property type="entry name" value="NIDO"/>
    <property type="match status" value="1"/>
</dbReference>
<evidence type="ECO:0000256" key="5">
    <source>
        <dbReference type="ARBA" id="ARBA00023157"/>
    </source>
</evidence>
<dbReference type="InterPro" id="IPR051495">
    <property type="entry name" value="Epithelial_Barrier/Signaling"/>
</dbReference>
<protein>
    <submittedName>
        <fullName evidence="13">Uncharacterized protein</fullName>
    </submittedName>
</protein>
<evidence type="ECO:0000256" key="2">
    <source>
        <dbReference type="ARBA" id="ARBA00022692"/>
    </source>
</evidence>
<feature type="domain" description="Sushi" evidence="10">
    <location>
        <begin position="638"/>
        <end position="695"/>
    </location>
</feature>
<feature type="region of interest" description="Disordered" evidence="7">
    <location>
        <begin position="817"/>
        <end position="945"/>
    </location>
</feature>
<feature type="transmembrane region" description="Helical" evidence="8">
    <location>
        <begin position="1024"/>
        <end position="1049"/>
    </location>
</feature>
<feature type="region of interest" description="Disordered" evidence="7">
    <location>
        <begin position="1055"/>
        <end position="1079"/>
    </location>
</feature>
<accession>A0A8S3RV53</accession>
<dbReference type="InterPro" id="IPR035976">
    <property type="entry name" value="Sushi/SCR/CCP_sf"/>
</dbReference>
<dbReference type="SMART" id="SM00216">
    <property type="entry name" value="VWD"/>
    <property type="match status" value="1"/>
</dbReference>
<name>A0A8S3RV53_MYTED</name>
<keyword evidence="4 8" id="KW-0472">Membrane</keyword>
<feature type="disulfide bond" evidence="6">
    <location>
        <begin position="779"/>
        <end position="806"/>
    </location>
</feature>